<evidence type="ECO:0000259" key="4">
    <source>
        <dbReference type="Pfam" id="PF07987"/>
    </source>
</evidence>
<name>A0A561EXJ1_9ACTN</name>
<comment type="caution">
    <text evidence="5">The sequence shown here is derived from an EMBL/GenBank/DDBJ whole genome shotgun (WGS) entry which is preliminary data.</text>
</comment>
<keyword evidence="2" id="KW-0472">Membrane</keyword>
<organism evidence="5 6">
    <name type="scientific">Kitasatospora atroaurantiaca</name>
    <dbReference type="NCBI Taxonomy" id="285545"/>
    <lineage>
        <taxon>Bacteria</taxon>
        <taxon>Bacillati</taxon>
        <taxon>Actinomycetota</taxon>
        <taxon>Actinomycetes</taxon>
        <taxon>Kitasatosporales</taxon>
        <taxon>Streptomycetaceae</taxon>
        <taxon>Kitasatospora</taxon>
    </lineage>
</organism>
<feature type="signal peptide" evidence="3">
    <location>
        <begin position="1"/>
        <end position="29"/>
    </location>
</feature>
<proteinExistence type="predicted"/>
<protein>
    <submittedName>
        <fullName evidence="5">Uncharacterized protein YcnI</fullName>
    </submittedName>
</protein>
<dbReference type="InterPro" id="IPR012533">
    <property type="entry name" value="YcnI-copper_dom"/>
</dbReference>
<dbReference type="OrthoDB" id="3296726at2"/>
<dbReference type="RefSeq" id="WP_145794603.1">
    <property type="nucleotide sequence ID" value="NZ_BAAABR010000047.1"/>
</dbReference>
<feature type="chain" id="PRO_5022241053" evidence="3">
    <location>
        <begin position="30"/>
        <end position="240"/>
    </location>
</feature>
<evidence type="ECO:0000313" key="6">
    <source>
        <dbReference type="Proteomes" id="UP000318416"/>
    </source>
</evidence>
<feature type="domain" description="YncI copper-binding" evidence="4">
    <location>
        <begin position="96"/>
        <end position="157"/>
    </location>
</feature>
<gene>
    <name evidence="5" type="ORF">FB465_5477</name>
</gene>
<keyword evidence="6" id="KW-1185">Reference proteome</keyword>
<sequence>MNPTRLLGRAATVTAVAAGALALAVPAFAHVEVESDTAQALATNVTVTFTAEAESETAGLAKFQVVLPEGIAPGDVKVADAPQGWTFAATADGYTVGGPALATGKDAVYRITIRQLPNAKELVFKTLETYGDGRIDRWIELPQGGAEPEHPAPILKLAAAAPGATTVSPSTVAPSSSAASSAPASPSAAPSITASATPAPAAGSSDSSPAVPIAVGAAAVVALAAGGAWWWRRRNRPAGS</sequence>
<evidence type="ECO:0000256" key="1">
    <source>
        <dbReference type="SAM" id="MobiDB-lite"/>
    </source>
</evidence>
<dbReference type="AlphaFoldDB" id="A0A561EXJ1"/>
<feature type="transmembrane region" description="Helical" evidence="2">
    <location>
        <begin position="210"/>
        <end position="231"/>
    </location>
</feature>
<evidence type="ECO:0000313" key="5">
    <source>
        <dbReference type="EMBL" id="TWE20328.1"/>
    </source>
</evidence>
<keyword evidence="2" id="KW-1133">Transmembrane helix</keyword>
<keyword evidence="2" id="KW-0812">Transmembrane</keyword>
<reference evidence="5 6" key="1">
    <citation type="submission" date="2019-06" db="EMBL/GenBank/DDBJ databases">
        <title>Sequencing the genomes of 1000 actinobacteria strains.</title>
        <authorList>
            <person name="Klenk H.-P."/>
        </authorList>
    </citation>
    <scope>NUCLEOTIDE SEQUENCE [LARGE SCALE GENOMIC DNA]</scope>
    <source>
        <strain evidence="5 6">DSM 41649</strain>
    </source>
</reference>
<dbReference type="EMBL" id="VIVR01000001">
    <property type="protein sequence ID" value="TWE20328.1"/>
    <property type="molecule type" value="Genomic_DNA"/>
</dbReference>
<feature type="region of interest" description="Disordered" evidence="1">
    <location>
        <begin position="166"/>
        <end position="208"/>
    </location>
</feature>
<dbReference type="Pfam" id="PF07987">
    <property type="entry name" value="DUF1775"/>
    <property type="match status" value="1"/>
</dbReference>
<accession>A0A561EXJ1</accession>
<keyword evidence="3" id="KW-0732">Signal</keyword>
<dbReference type="InterPro" id="IPR038507">
    <property type="entry name" value="YcnI-like_sf"/>
</dbReference>
<dbReference type="Gene3D" id="2.60.40.2230">
    <property type="entry name" value="Uncharacterised protein YcnI-like PF07987, DUF1775"/>
    <property type="match status" value="1"/>
</dbReference>
<evidence type="ECO:0000256" key="2">
    <source>
        <dbReference type="SAM" id="Phobius"/>
    </source>
</evidence>
<evidence type="ECO:0000256" key="3">
    <source>
        <dbReference type="SAM" id="SignalP"/>
    </source>
</evidence>
<dbReference type="Proteomes" id="UP000318416">
    <property type="component" value="Unassembled WGS sequence"/>
</dbReference>